<dbReference type="PROSITE" id="PS51257">
    <property type="entry name" value="PROKAR_LIPOPROTEIN"/>
    <property type="match status" value="1"/>
</dbReference>
<protein>
    <recommendedName>
        <fullName evidence="4">Lipoprotein</fullName>
    </recommendedName>
</protein>
<feature type="signal peptide" evidence="1">
    <location>
        <begin position="1"/>
        <end position="20"/>
    </location>
</feature>
<proteinExistence type="predicted"/>
<comment type="caution">
    <text evidence="2">The sequence shown here is derived from an EMBL/GenBank/DDBJ whole genome shotgun (WGS) entry which is preliminary data.</text>
</comment>
<evidence type="ECO:0000256" key="1">
    <source>
        <dbReference type="SAM" id="SignalP"/>
    </source>
</evidence>
<organism evidence="2 3">
    <name type="scientific">Candidatus Avoscillospira stercorigallinarum</name>
    <dbReference type="NCBI Taxonomy" id="2840708"/>
    <lineage>
        <taxon>Bacteria</taxon>
        <taxon>Bacillati</taxon>
        <taxon>Bacillota</taxon>
        <taxon>Clostridia</taxon>
        <taxon>Eubacteriales</taxon>
        <taxon>Oscillospiraceae</taxon>
        <taxon>Oscillospiraceae incertae sedis</taxon>
        <taxon>Candidatus Avoscillospira</taxon>
    </lineage>
</organism>
<feature type="chain" id="PRO_5038579394" description="Lipoprotein" evidence="1">
    <location>
        <begin position="21"/>
        <end position="408"/>
    </location>
</feature>
<accession>A0A9D0Z7C8</accession>
<dbReference type="Proteomes" id="UP000886874">
    <property type="component" value="Unassembled WGS sequence"/>
</dbReference>
<evidence type="ECO:0008006" key="4">
    <source>
        <dbReference type="Google" id="ProtNLM"/>
    </source>
</evidence>
<dbReference type="EMBL" id="DVFN01000047">
    <property type="protein sequence ID" value="HIQ69300.1"/>
    <property type="molecule type" value="Genomic_DNA"/>
</dbReference>
<name>A0A9D0Z7C8_9FIRM</name>
<evidence type="ECO:0000313" key="2">
    <source>
        <dbReference type="EMBL" id="HIQ69300.1"/>
    </source>
</evidence>
<dbReference type="AlphaFoldDB" id="A0A9D0Z7C8"/>
<reference evidence="2" key="1">
    <citation type="submission" date="2020-10" db="EMBL/GenBank/DDBJ databases">
        <authorList>
            <person name="Gilroy R."/>
        </authorList>
    </citation>
    <scope>NUCLEOTIDE SEQUENCE</scope>
    <source>
        <strain evidence="2">ChiSjej2B20-13462</strain>
    </source>
</reference>
<sequence>MKYRLLPLMLALLLFLSACGSETPAATDRPWDLEVEYGDSGVTAVAWDYGWNLRTEAAVTPTQAEGGDPLGQLASIPFVNKSKTGTLKLKFAIQPESLTVSCYTNADGYAEAVSVDPSGKDNAIPVPTEAGSYLFEATAQWTETEEAQAWGSCTYYFRYLPEGDTGEQVGELSLYRLLKLTPDDLFGVEFFDNGQNQQKTLTTVADKTAVLEFLQQNLATDFSQIQTPTLEAAFVLRLAVTDGSQLTIGYIPLEEGAGLLLSGVPYAAGTMDLQTLWDGLGAKAVSLESETPSDVLETSEDDPGAAYDDNFIYGFLRALDGTVTVDQVQWTEDEDEPNGYRIEAGETGKTYELAEDCAYWILQDHYKPFCRVEQDTLWTWAQTTGWDVVFRLYLKNGQVAAIVEQYQP</sequence>
<evidence type="ECO:0000313" key="3">
    <source>
        <dbReference type="Proteomes" id="UP000886874"/>
    </source>
</evidence>
<reference evidence="2" key="2">
    <citation type="journal article" date="2021" name="PeerJ">
        <title>Extensive microbial diversity within the chicken gut microbiome revealed by metagenomics and culture.</title>
        <authorList>
            <person name="Gilroy R."/>
            <person name="Ravi A."/>
            <person name="Getino M."/>
            <person name="Pursley I."/>
            <person name="Horton D.L."/>
            <person name="Alikhan N.F."/>
            <person name="Baker D."/>
            <person name="Gharbi K."/>
            <person name="Hall N."/>
            <person name="Watson M."/>
            <person name="Adriaenssens E.M."/>
            <person name="Foster-Nyarko E."/>
            <person name="Jarju S."/>
            <person name="Secka A."/>
            <person name="Antonio M."/>
            <person name="Oren A."/>
            <person name="Chaudhuri R.R."/>
            <person name="La Ragione R."/>
            <person name="Hildebrand F."/>
            <person name="Pallen M.J."/>
        </authorList>
    </citation>
    <scope>NUCLEOTIDE SEQUENCE</scope>
    <source>
        <strain evidence="2">ChiSjej2B20-13462</strain>
    </source>
</reference>
<gene>
    <name evidence="2" type="ORF">IAA67_03080</name>
</gene>
<keyword evidence="1" id="KW-0732">Signal</keyword>